<keyword evidence="2" id="KW-0472">Membrane</keyword>
<feature type="transmembrane region" description="Helical" evidence="2">
    <location>
        <begin position="504"/>
        <end position="530"/>
    </location>
</feature>
<dbReference type="InterPro" id="IPR036116">
    <property type="entry name" value="FN3_sf"/>
</dbReference>
<evidence type="ECO:0000256" key="1">
    <source>
        <dbReference type="ARBA" id="ARBA00022737"/>
    </source>
</evidence>
<comment type="caution">
    <text evidence="3">The sequence shown here is derived from an EMBL/GenBank/DDBJ whole genome shotgun (WGS) entry which is preliminary data.</text>
</comment>
<proteinExistence type="predicted"/>
<evidence type="ECO:0008006" key="5">
    <source>
        <dbReference type="Google" id="ProtNLM"/>
    </source>
</evidence>
<name>A0AA42IY54_9FIRM</name>
<dbReference type="Gene3D" id="2.60.40.10">
    <property type="entry name" value="Immunoglobulins"/>
    <property type="match status" value="1"/>
</dbReference>
<dbReference type="SUPFAM" id="SSF49265">
    <property type="entry name" value="Fibronectin type III"/>
    <property type="match status" value="1"/>
</dbReference>
<sequence>MVDIKKTIFVVLLFFIFCIPLYASEYGLYFTSSGQVIFDGRIIGSFDFDKNYCVLSFTSAKDADFNMNMRRIDEYDFITIKFEEPFKVLTVYHDLGGAGKVSNTEYHASFFNSHNRVPSSSYMYIFFDKNGSLPEPIVSINTSTFSSSVNILDILNGTYSSFDIFLNDVLISNVPVPGGSLKQSVSYTLNNLVPGNDYVIRIRGKPSSDTSYIPYDNSFKISTSSLTDISYSTNITDSSCNIVFDDITNLTNEKFEISFDGKSYVLDSNSYDFNNLLPDKSYNFKVRLLANGLKSNWVSCSFRTSPWLKAPLDIEDLKVVGFGVNFIRVEVAGGLYASEYSFYLDGSLVDTVSSNSFTYLNLNPNTEYTLGVVASNKYGVSNLKEIKHSTNEPPPPRVFSLTSSISDSENTMKRLLKWSSEYVKDGFEIFIDKVSIETLDNLSNEYLVDFSSLGYTEDDTVLVEVVPIDSKGIGASLSVDLKFNSSGLSSIDTIIVSILNGIDLMLSSGVFLILKLIPFIILFMTLRFLFKKFRYWIGLTRSRNNHLYSIKNDSAISYNDNYIDKHTGEIIGQPNEVNNIQSKAISDEDFMKQYKALSSIRGHGVLPEEGYYGISSNEKEINSNKRINSLLNEISRLR</sequence>
<keyword evidence="4" id="KW-1185">Reference proteome</keyword>
<dbReference type="RefSeq" id="WP_271010671.1">
    <property type="nucleotide sequence ID" value="NZ_JAQIFT010000001.1"/>
</dbReference>
<organism evidence="3 4">
    <name type="scientific">Holtiella tumoricola</name>
    <dbReference type="NCBI Taxonomy" id="3018743"/>
    <lineage>
        <taxon>Bacteria</taxon>
        <taxon>Bacillati</taxon>
        <taxon>Bacillota</taxon>
        <taxon>Clostridia</taxon>
        <taxon>Lachnospirales</taxon>
        <taxon>Cellulosilyticaceae</taxon>
        <taxon>Holtiella</taxon>
    </lineage>
</organism>
<gene>
    <name evidence="3" type="ORF">PBV87_00040</name>
</gene>
<dbReference type="AlphaFoldDB" id="A0AA42IY54"/>
<evidence type="ECO:0000313" key="4">
    <source>
        <dbReference type="Proteomes" id="UP001169242"/>
    </source>
</evidence>
<keyword evidence="1" id="KW-0677">Repeat</keyword>
<keyword evidence="2" id="KW-0812">Transmembrane</keyword>
<dbReference type="InterPro" id="IPR003961">
    <property type="entry name" value="FN3_dom"/>
</dbReference>
<dbReference type="InterPro" id="IPR013783">
    <property type="entry name" value="Ig-like_fold"/>
</dbReference>
<dbReference type="PANTHER" id="PTHR46708">
    <property type="entry name" value="TENASCIN"/>
    <property type="match status" value="1"/>
</dbReference>
<protein>
    <recommendedName>
        <fullName evidence="5">Fibronectin type-III domain-containing protein</fullName>
    </recommendedName>
</protein>
<dbReference type="CDD" id="cd00063">
    <property type="entry name" value="FN3"/>
    <property type="match status" value="1"/>
</dbReference>
<reference evidence="3" key="1">
    <citation type="journal article" date="2023" name="Int. J. Syst. Evol. Microbiol.">
        <title>&lt;i&gt;Holtiella tumoricola&lt;/i&gt; gen. nov. sp. nov., isolated from a human clinical sample.</title>
        <authorList>
            <person name="Allen-Vercoe E."/>
            <person name="Daigneault M.C."/>
            <person name="Vancuren S.J."/>
            <person name="Cochrane K."/>
            <person name="O'Neal L.L."/>
            <person name="Sankaranarayanan K."/>
            <person name="Lawson P.A."/>
        </authorList>
    </citation>
    <scope>NUCLEOTIDE SEQUENCE</scope>
    <source>
        <strain evidence="3">CC70A</strain>
    </source>
</reference>
<evidence type="ECO:0000313" key="3">
    <source>
        <dbReference type="EMBL" id="MDA3729901.1"/>
    </source>
</evidence>
<dbReference type="Proteomes" id="UP001169242">
    <property type="component" value="Unassembled WGS sequence"/>
</dbReference>
<accession>A0AA42IY54</accession>
<dbReference type="EMBL" id="JAQIFT010000001">
    <property type="protein sequence ID" value="MDA3729901.1"/>
    <property type="molecule type" value="Genomic_DNA"/>
</dbReference>
<evidence type="ECO:0000256" key="2">
    <source>
        <dbReference type="SAM" id="Phobius"/>
    </source>
</evidence>
<keyword evidence="2" id="KW-1133">Transmembrane helix</keyword>
<dbReference type="InterPro" id="IPR050991">
    <property type="entry name" value="ECM_Regulatory_Proteins"/>
</dbReference>
<dbReference type="PANTHER" id="PTHR46708:SF2">
    <property type="entry name" value="FIBRONECTIN TYPE-III DOMAIN-CONTAINING PROTEIN"/>
    <property type="match status" value="1"/>
</dbReference>